<organism evidence="2 3">
    <name type="scientific">Streptomyces acidiscabies</name>
    <dbReference type="NCBI Taxonomy" id="42234"/>
    <lineage>
        <taxon>Bacteria</taxon>
        <taxon>Bacillati</taxon>
        <taxon>Actinomycetota</taxon>
        <taxon>Actinomycetes</taxon>
        <taxon>Kitasatosporales</taxon>
        <taxon>Streptomycetaceae</taxon>
        <taxon>Streptomyces</taxon>
    </lineage>
</organism>
<evidence type="ECO:0000256" key="1">
    <source>
        <dbReference type="SAM" id="MobiDB-lite"/>
    </source>
</evidence>
<dbReference type="EMBL" id="JARAWP010000031">
    <property type="protein sequence ID" value="MDX3024043.1"/>
    <property type="molecule type" value="Genomic_DNA"/>
</dbReference>
<feature type="region of interest" description="Disordered" evidence="1">
    <location>
        <begin position="1"/>
        <end position="27"/>
    </location>
</feature>
<comment type="caution">
    <text evidence="2">The sequence shown here is derived from an EMBL/GenBank/DDBJ whole genome shotgun (WGS) entry which is preliminary data.</text>
</comment>
<evidence type="ECO:0000313" key="2">
    <source>
        <dbReference type="EMBL" id="MDX3024043.1"/>
    </source>
</evidence>
<gene>
    <name evidence="2" type="ORF">PV666_40165</name>
</gene>
<name>A0ABU4M7L1_9ACTN</name>
<reference evidence="2 3" key="1">
    <citation type="journal article" date="2023" name="Microb. Genom.">
        <title>Mesoterricola silvestris gen. nov., sp. nov., Mesoterricola sediminis sp. nov., Geothrix oryzae sp. nov., Geothrix edaphica sp. nov., Geothrix rubra sp. nov., and Geothrix limicola sp. nov., six novel members of Acidobacteriota isolated from soils.</title>
        <authorList>
            <person name="Weisberg A.J."/>
            <person name="Pearce E."/>
            <person name="Kramer C.G."/>
            <person name="Chang J.H."/>
            <person name="Clarke C.R."/>
        </authorList>
    </citation>
    <scope>NUCLEOTIDE SEQUENCE [LARGE SCALE GENOMIC DNA]</scope>
    <source>
        <strain evidence="2 3">NB05-1H</strain>
    </source>
</reference>
<keyword evidence="3" id="KW-1185">Reference proteome</keyword>
<dbReference type="RefSeq" id="WP_319167142.1">
    <property type="nucleotide sequence ID" value="NZ_JARAWP010000031.1"/>
</dbReference>
<sequence>MSTNDNDGQTAGMAAERSPVTEAEDAKRTRNLLGELEALGRGVRRLTEAPWYPVRPGDLVHHAYPPAGDFPGFGETYIVSGAETPGLLSMQLLAHTLPGTAERAEGMVGCFAVDADPDPLVELWMEAGPHALTIVRDGLVVHAGGASQTLADVRRYLERGEPAAALARITTGAPLPPCGAVGPMPEHEPCGRWAGHGGAHSPGADLPDPPHVCPALPDALYAVVRLTAGRVRVTGTYAAEGAADAAAEEFPAYTRARSAELVAVTRGGHSTIALPPGAATVVIPVRLRPDPRRMDAWDLGAEDVRDYGDDVRDHE</sequence>
<protein>
    <submittedName>
        <fullName evidence="2">Uncharacterized protein</fullName>
    </submittedName>
</protein>
<accession>A0ABU4M7L1</accession>
<proteinExistence type="predicted"/>
<dbReference type="Proteomes" id="UP001272987">
    <property type="component" value="Unassembled WGS sequence"/>
</dbReference>
<evidence type="ECO:0000313" key="3">
    <source>
        <dbReference type="Proteomes" id="UP001272987"/>
    </source>
</evidence>